<feature type="region of interest" description="Disordered" evidence="2">
    <location>
        <begin position="23"/>
        <end position="68"/>
    </location>
</feature>
<evidence type="ECO:0000313" key="5">
    <source>
        <dbReference type="EMBL" id="JAG36501.1"/>
    </source>
</evidence>
<dbReference type="PANTHER" id="PTHR46363:SF1">
    <property type="entry name" value="DEOXYRIBONUCLEASE TATDN2-RELATED"/>
    <property type="match status" value="1"/>
</dbReference>
<dbReference type="Gene3D" id="3.20.20.140">
    <property type="entry name" value="Metal-dependent hydrolases"/>
    <property type="match status" value="1"/>
</dbReference>
<feature type="compositionally biased region" description="Basic residues" evidence="2">
    <location>
        <begin position="58"/>
        <end position="68"/>
    </location>
</feature>
<organism evidence="5">
    <name type="scientific">Lygus hesperus</name>
    <name type="common">Western plant bug</name>
    <dbReference type="NCBI Taxonomy" id="30085"/>
    <lineage>
        <taxon>Eukaryota</taxon>
        <taxon>Metazoa</taxon>
        <taxon>Ecdysozoa</taxon>
        <taxon>Arthropoda</taxon>
        <taxon>Hexapoda</taxon>
        <taxon>Insecta</taxon>
        <taxon>Pterygota</taxon>
        <taxon>Neoptera</taxon>
        <taxon>Paraneoptera</taxon>
        <taxon>Hemiptera</taxon>
        <taxon>Heteroptera</taxon>
        <taxon>Panheteroptera</taxon>
        <taxon>Cimicomorpha</taxon>
        <taxon>Miridae</taxon>
        <taxon>Mirini</taxon>
        <taxon>Lygus</taxon>
    </lineage>
</organism>
<gene>
    <name evidence="5" type="primary">TATDN2_16</name>
    <name evidence="4" type="synonym">TATDN2_21</name>
    <name evidence="3" type="synonym">TATDN2_9</name>
    <name evidence="3" type="ORF">CM83_30520</name>
    <name evidence="4" type="ORF">CM83_30537</name>
    <name evidence="5" type="ORF">CM83_30589</name>
</gene>
<dbReference type="GO" id="GO:0016788">
    <property type="term" value="F:hydrolase activity, acting on ester bonds"/>
    <property type="evidence" value="ECO:0007669"/>
    <property type="project" value="InterPro"/>
</dbReference>
<dbReference type="EMBL" id="GBHO01007103">
    <property type="protein sequence ID" value="JAG36501.1"/>
    <property type="molecule type" value="Transcribed_RNA"/>
</dbReference>
<dbReference type="PANTHER" id="PTHR46363">
    <property type="entry name" value="DEOXYRIBONUCLEASE TATDN2-RELATED"/>
    <property type="match status" value="1"/>
</dbReference>
<protein>
    <submittedName>
        <fullName evidence="5">Putative deoxyribonuclease TATDN2</fullName>
    </submittedName>
</protein>
<evidence type="ECO:0000256" key="1">
    <source>
        <dbReference type="ARBA" id="ARBA00009275"/>
    </source>
</evidence>
<sequence length="265" mass="30307">GFVVNSASKLHTLRRTISIVHSMTTSTSASPHHPPQHQHRGTTNQRGNGSAGPDGHKNTQKKATKSAKKAVDFTTVFQERFGNFTLEVIDAHTHIDDVLNRLRRKSLDWNWNRLHSELILGNQPHAVTVCCERDTWEDVLHLLNSDTSDMLRGAFALHPSFAHHWCPEFADMLCQVMEHPKVVALGECGLDYYRQPETGVQEYREHQKKVFIEQIEIALRYNKPLMTHLREADGDAFEILQKHVPKDYPVHIHCCTSPKDFVVRV</sequence>
<reference evidence="5" key="2">
    <citation type="submission" date="2014-07" db="EMBL/GenBank/DDBJ databases">
        <authorList>
            <person name="Hull J."/>
        </authorList>
    </citation>
    <scope>NUCLEOTIDE SEQUENCE</scope>
</reference>
<feature type="non-terminal residue" evidence="5">
    <location>
        <position position="1"/>
    </location>
</feature>
<dbReference type="InterPro" id="IPR032466">
    <property type="entry name" value="Metal_Hydrolase"/>
</dbReference>
<comment type="similarity">
    <text evidence="1">Belongs to the metallo-dependent hydrolases superfamily. TatD-type hydrolase family.</text>
</comment>
<evidence type="ECO:0000313" key="3">
    <source>
        <dbReference type="EMBL" id="JAG07818.1"/>
    </source>
</evidence>
<name>A0A0A9YY09_LYGHE</name>
<dbReference type="Pfam" id="PF01026">
    <property type="entry name" value="TatD_DNase"/>
    <property type="match status" value="1"/>
</dbReference>
<dbReference type="SUPFAM" id="SSF51556">
    <property type="entry name" value="Metallo-dependent hydrolases"/>
    <property type="match status" value="1"/>
</dbReference>
<dbReference type="InterPro" id="IPR001130">
    <property type="entry name" value="TatD-like"/>
</dbReference>
<dbReference type="AlphaFoldDB" id="A0A0A9YY09"/>
<dbReference type="EMBL" id="GBHO01035786">
    <property type="protein sequence ID" value="JAG07818.1"/>
    <property type="molecule type" value="Transcribed_RNA"/>
</dbReference>
<evidence type="ECO:0000313" key="4">
    <source>
        <dbReference type="EMBL" id="JAG24835.1"/>
    </source>
</evidence>
<proteinExistence type="inferred from homology"/>
<evidence type="ECO:0000256" key="2">
    <source>
        <dbReference type="SAM" id="MobiDB-lite"/>
    </source>
</evidence>
<accession>A0A0A9YY09</accession>
<reference evidence="5" key="1">
    <citation type="journal article" date="2014" name="PLoS ONE">
        <title>Transcriptome-Based Identification of ABC Transporters in the Western Tarnished Plant Bug Lygus hesperus.</title>
        <authorList>
            <person name="Hull J.J."/>
            <person name="Chaney K."/>
            <person name="Geib S.M."/>
            <person name="Fabrick J.A."/>
            <person name="Brent C.S."/>
            <person name="Walsh D."/>
            <person name="Lavine L.C."/>
        </authorList>
    </citation>
    <scope>NUCLEOTIDE SEQUENCE</scope>
</reference>
<dbReference type="EMBL" id="GBHO01018769">
    <property type="protein sequence ID" value="JAG24835.1"/>
    <property type="molecule type" value="Transcribed_RNA"/>
</dbReference>